<dbReference type="PANTHER" id="PTHR30619">
    <property type="entry name" value="DNA INTERNALIZATION/COMPETENCE PROTEIN COMEC/REC2"/>
    <property type="match status" value="1"/>
</dbReference>
<dbReference type="SUPFAM" id="SSF56281">
    <property type="entry name" value="Metallo-hydrolase/oxidoreductase"/>
    <property type="match status" value="1"/>
</dbReference>
<dbReference type="InterPro" id="IPR036866">
    <property type="entry name" value="RibonucZ/Hydroxyglut_hydro"/>
</dbReference>
<dbReference type="InterPro" id="IPR052159">
    <property type="entry name" value="Competence_DNA_uptake"/>
</dbReference>
<dbReference type="AlphaFoldDB" id="A0ABD4LLF6"/>
<name>A0ABD4LLF6_BACCE</name>
<comment type="caution">
    <text evidence="1">The sequence shown here is derived from an EMBL/GenBank/DDBJ whole genome shotgun (WGS) entry which is preliminary data.</text>
</comment>
<sequence length="409" mass="46236">MKYYGSVAALEVNNILVLNIFPENYLDFYLKQNIWDNNISISQIPNHYLEINLKDTLHTKITKKYPSILNLNQWFKLELVHNDKGNAIYYESILAEENSNINLISLEFIDGRTSIGRQLHKVFSLNNLSDASEEAISNTIKRKNYKFLAIYNVGQGNCTALCDSHGKPQLYFDLGGGYKSDSKTYPKNLELCNCDSPPIILSHWHGDHWKSVRKFPTFESSVWIVPKQKLTADALKTATEIYKKGTLLIWPTNISKIAFNSGEILRCTGKSQNDSGIALIFKQKIASIEKETLLPGDSKYKYIPYLSNKKFDNLVVTHHGGVSPSQIPLPKNTSHNAHVYSYGLMNTHGHPFPQTIQLHSQNGWLNGMDTVNGHVGIGICCEYHSNKHVKDHNTRCNTVITQGVPLIVD</sequence>
<organism evidence="1 2">
    <name type="scientific">Bacillus cereus</name>
    <dbReference type="NCBI Taxonomy" id="1396"/>
    <lineage>
        <taxon>Bacteria</taxon>
        <taxon>Bacillati</taxon>
        <taxon>Bacillota</taxon>
        <taxon>Bacilli</taxon>
        <taxon>Bacillales</taxon>
        <taxon>Bacillaceae</taxon>
        <taxon>Bacillus</taxon>
        <taxon>Bacillus cereus group</taxon>
    </lineage>
</organism>
<proteinExistence type="predicted"/>
<dbReference type="Gene3D" id="3.60.15.10">
    <property type="entry name" value="Ribonuclease Z/Hydroxyacylglutathione hydrolase-like"/>
    <property type="match status" value="1"/>
</dbReference>
<gene>
    <name evidence="1" type="ORF">JCR31_21885</name>
</gene>
<evidence type="ECO:0008006" key="3">
    <source>
        <dbReference type="Google" id="ProtNLM"/>
    </source>
</evidence>
<dbReference type="PANTHER" id="PTHR30619:SF1">
    <property type="entry name" value="RECOMBINATION PROTEIN 2"/>
    <property type="match status" value="1"/>
</dbReference>
<dbReference type="EMBL" id="JAEFBZ010000001">
    <property type="protein sequence ID" value="MBK1610554.1"/>
    <property type="molecule type" value="Genomic_DNA"/>
</dbReference>
<protein>
    <recommendedName>
        <fullName evidence="3">Metallo-beta-lactamase domain-containing protein</fullName>
    </recommendedName>
</protein>
<dbReference type="RefSeq" id="WP_078383589.1">
    <property type="nucleotide sequence ID" value="NZ_AP022934.1"/>
</dbReference>
<dbReference type="Proteomes" id="UP000613452">
    <property type="component" value="Unassembled WGS sequence"/>
</dbReference>
<evidence type="ECO:0000313" key="1">
    <source>
        <dbReference type="EMBL" id="MBK1610554.1"/>
    </source>
</evidence>
<reference evidence="1 2" key="1">
    <citation type="submission" date="2020-12" db="EMBL/GenBank/DDBJ databases">
        <title>Genome assembly for a thermostable protease producing Bacillus cereus MAKP1 strain isolated from chicken gut.</title>
        <authorList>
            <person name="Malaviya A."/>
        </authorList>
    </citation>
    <scope>NUCLEOTIDE SEQUENCE [LARGE SCALE GENOMIC DNA]</scope>
    <source>
        <strain evidence="1 2">MAKP1</strain>
    </source>
</reference>
<evidence type="ECO:0000313" key="2">
    <source>
        <dbReference type="Proteomes" id="UP000613452"/>
    </source>
</evidence>
<accession>A0ABD4LLF6</accession>